<evidence type="ECO:0000256" key="1">
    <source>
        <dbReference type="SAM" id="MobiDB-lite"/>
    </source>
</evidence>
<dbReference type="InterPro" id="IPR051678">
    <property type="entry name" value="AGP_Transferase"/>
</dbReference>
<dbReference type="SUPFAM" id="SSF56112">
    <property type="entry name" value="Protein kinase-like (PK-like)"/>
    <property type="match status" value="1"/>
</dbReference>
<proteinExistence type="predicted"/>
<dbReference type="PANTHER" id="PTHR21310:SF56">
    <property type="entry name" value="AMINOGLYCOSIDE PHOSPHOTRANSFERASE DOMAIN-CONTAINING PROTEIN"/>
    <property type="match status" value="1"/>
</dbReference>
<evidence type="ECO:0008006" key="4">
    <source>
        <dbReference type="Google" id="ProtNLM"/>
    </source>
</evidence>
<dbReference type="PANTHER" id="PTHR21310">
    <property type="entry name" value="AMINOGLYCOSIDE PHOSPHOTRANSFERASE-RELATED-RELATED"/>
    <property type="match status" value="1"/>
</dbReference>
<dbReference type="Proteomes" id="UP001276659">
    <property type="component" value="Unassembled WGS sequence"/>
</dbReference>
<name>A0AAD9Z9J1_9LECA</name>
<feature type="region of interest" description="Disordered" evidence="1">
    <location>
        <begin position="240"/>
        <end position="290"/>
    </location>
</feature>
<feature type="compositionally biased region" description="Basic and acidic residues" evidence="1">
    <location>
        <begin position="277"/>
        <end position="290"/>
    </location>
</feature>
<sequence>MPDLPDANKDRIWGTPDGEPEWGPQPKKASDSNRLTGTSNIHHTDTATVSDIPPSERVRAPQLVRSLDSANSSENISDHRVSHEAALEQDSTLEVEEKNEEASKDEGEEESEDSDQTSEEEDCTLKTPACTMAAKITRLAQLNTILIINANLSGPLQERFRAKWHTDAEKEILNIYDRNCGYDRRTELWEIERDFPNLSDDFQTVVAGDIQFWIDEGERRARAEKIRYSGTVASGVRTLTRRKNAQEKGRVKKKEASKKVRKKARNKATRETRRRVRETPEKKAERSTRRRWEPAWPAESLLQRDGIGLLINTWIPSNQLNSTFQGLSDTPELQIMFYSRPGTLLKLFKDQNEAQKKELAAKQQEIKPCLNVEVRGQRGPWMLKVYPPLESWDDFKPRVEKLCESLWPPQKSMKQLVLDALRANKFFGSFVPPPQAPLIERLRGGDYNRITSITLPSPHSKGAQKFILRNSRWDEGRADRDVAALTYVGQRTSIPVAEVVAKDFSCENALGKPYVIQSWIPGSDLNSIWDTLSHSQRCTVACEMSRTIKTLLSLDSPVAGLVEAAPLDIDSDQCPKIVPFELKEPDGELIEELQPGNSMEAPRARERTADFFKTQFGRWRAYALTRLFERDIALSSGLLETVCEMGKLGMFDNAAMHCILDWDEAVIAPKFVNCQPPWWLWEEEGDKREDEDGWPTWPYELKISTDFPATPDKQELKRLFEENTGPEFMRLAYDDIPRLSRGLFILAKEGLPSSEHYKAAERRKKMKEWKEMRQALTQ</sequence>
<gene>
    <name evidence="2" type="ORF">OEA41_001314</name>
</gene>
<feature type="compositionally biased region" description="Polar residues" evidence="1">
    <location>
        <begin position="32"/>
        <end position="49"/>
    </location>
</feature>
<organism evidence="2 3">
    <name type="scientific">Lepraria neglecta</name>
    <dbReference type="NCBI Taxonomy" id="209136"/>
    <lineage>
        <taxon>Eukaryota</taxon>
        <taxon>Fungi</taxon>
        <taxon>Dikarya</taxon>
        <taxon>Ascomycota</taxon>
        <taxon>Pezizomycotina</taxon>
        <taxon>Lecanoromycetes</taxon>
        <taxon>OSLEUM clade</taxon>
        <taxon>Lecanoromycetidae</taxon>
        <taxon>Lecanorales</taxon>
        <taxon>Lecanorineae</taxon>
        <taxon>Stereocaulaceae</taxon>
        <taxon>Lepraria</taxon>
    </lineage>
</organism>
<feature type="region of interest" description="Disordered" evidence="1">
    <location>
        <begin position="1"/>
        <end position="123"/>
    </location>
</feature>
<reference evidence="2" key="1">
    <citation type="submission" date="2022-11" db="EMBL/GenBank/DDBJ databases">
        <title>Chromosomal genome sequence assembly and mating type (MAT) locus characterization of the leprose asexual lichenized fungus Lepraria neglecta (Nyl.) Erichsen.</title>
        <authorList>
            <person name="Allen J.L."/>
            <person name="Pfeffer B."/>
        </authorList>
    </citation>
    <scope>NUCLEOTIDE SEQUENCE</scope>
    <source>
        <strain evidence="2">Allen 5258</strain>
    </source>
</reference>
<evidence type="ECO:0000313" key="3">
    <source>
        <dbReference type="Proteomes" id="UP001276659"/>
    </source>
</evidence>
<dbReference type="InterPro" id="IPR011009">
    <property type="entry name" value="Kinase-like_dom_sf"/>
</dbReference>
<comment type="caution">
    <text evidence="2">The sequence shown here is derived from an EMBL/GenBank/DDBJ whole genome shotgun (WGS) entry which is preliminary data.</text>
</comment>
<feature type="compositionally biased region" description="Basic and acidic residues" evidence="1">
    <location>
        <begin position="1"/>
        <end position="12"/>
    </location>
</feature>
<evidence type="ECO:0000313" key="2">
    <source>
        <dbReference type="EMBL" id="KAK3174070.1"/>
    </source>
</evidence>
<keyword evidence="3" id="KW-1185">Reference proteome</keyword>
<protein>
    <recommendedName>
        <fullName evidence="4">Aminoglycoside phosphotransferase domain-containing protein</fullName>
    </recommendedName>
</protein>
<feature type="compositionally biased region" description="Acidic residues" evidence="1">
    <location>
        <begin position="106"/>
        <end position="122"/>
    </location>
</feature>
<feature type="compositionally biased region" description="Basic residues" evidence="1">
    <location>
        <begin position="250"/>
        <end position="276"/>
    </location>
</feature>
<accession>A0AAD9Z9J1</accession>
<dbReference type="AlphaFoldDB" id="A0AAD9Z9J1"/>
<dbReference type="EMBL" id="JASNWA010000006">
    <property type="protein sequence ID" value="KAK3174070.1"/>
    <property type="molecule type" value="Genomic_DNA"/>
</dbReference>
<feature type="compositionally biased region" description="Basic and acidic residues" evidence="1">
    <location>
        <begin position="76"/>
        <end position="86"/>
    </location>
</feature>